<comment type="caution">
    <text evidence="2">The sequence shown here is derived from an EMBL/GenBank/DDBJ whole genome shotgun (WGS) entry which is preliminary data.</text>
</comment>
<evidence type="ECO:0000313" key="3">
    <source>
        <dbReference type="Proteomes" id="UP001501510"/>
    </source>
</evidence>
<name>A0ABP3UYI6_9CLOT</name>
<evidence type="ECO:0000256" key="1">
    <source>
        <dbReference type="SAM" id="Phobius"/>
    </source>
</evidence>
<protein>
    <submittedName>
        <fullName evidence="2">Uncharacterized protein</fullName>
    </submittedName>
</protein>
<accession>A0ABP3UYI6</accession>
<dbReference type="EMBL" id="BAAACG010000010">
    <property type="protein sequence ID" value="GAA0743176.1"/>
    <property type="molecule type" value="Genomic_DNA"/>
</dbReference>
<proteinExistence type="predicted"/>
<organism evidence="2 3">
    <name type="scientific">Clostridium oceanicum</name>
    <dbReference type="NCBI Taxonomy" id="1543"/>
    <lineage>
        <taxon>Bacteria</taxon>
        <taxon>Bacillati</taxon>
        <taxon>Bacillota</taxon>
        <taxon>Clostridia</taxon>
        <taxon>Eubacteriales</taxon>
        <taxon>Clostridiaceae</taxon>
        <taxon>Clostridium</taxon>
    </lineage>
</organism>
<keyword evidence="3" id="KW-1185">Reference proteome</keyword>
<gene>
    <name evidence="2" type="ORF">GCM10008906_26630</name>
</gene>
<evidence type="ECO:0000313" key="2">
    <source>
        <dbReference type="EMBL" id="GAA0743176.1"/>
    </source>
</evidence>
<keyword evidence="1" id="KW-0472">Membrane</keyword>
<reference evidence="3" key="1">
    <citation type="journal article" date="2019" name="Int. J. Syst. Evol. Microbiol.">
        <title>The Global Catalogue of Microorganisms (GCM) 10K type strain sequencing project: providing services to taxonomists for standard genome sequencing and annotation.</title>
        <authorList>
            <consortium name="The Broad Institute Genomics Platform"/>
            <consortium name="The Broad Institute Genome Sequencing Center for Infectious Disease"/>
            <person name="Wu L."/>
            <person name="Ma J."/>
        </authorList>
    </citation>
    <scope>NUCLEOTIDE SEQUENCE [LARGE SCALE GENOMIC DNA]</scope>
    <source>
        <strain evidence="3">JCM 1407</strain>
    </source>
</reference>
<keyword evidence="1" id="KW-0812">Transmembrane</keyword>
<keyword evidence="1" id="KW-1133">Transmembrane helix</keyword>
<sequence>MNKIVITVVSIIVIASIFIFSGYNIILATMSNKIPKFFMIAAMLILVFITIAILYTALYKNTKS</sequence>
<feature type="transmembrane region" description="Helical" evidence="1">
    <location>
        <begin position="6"/>
        <end position="26"/>
    </location>
</feature>
<feature type="transmembrane region" description="Helical" evidence="1">
    <location>
        <begin position="38"/>
        <end position="58"/>
    </location>
</feature>
<dbReference type="Proteomes" id="UP001501510">
    <property type="component" value="Unassembled WGS sequence"/>
</dbReference>
<dbReference type="RefSeq" id="WP_343762185.1">
    <property type="nucleotide sequence ID" value="NZ_BAAACG010000010.1"/>
</dbReference>